<sequence>MESSNSDGDISIKSHVASLTKIFGSVTPYAIPAIIDCILVSSAQLSPSLLFDELLQLLSDLTEDILKERGKWAFIQPGYIVSFNAVLCHLLNKSRTSCEALRSFILRGFIPLVMIADKNEHELLNQITQQLCDVVFKSNSWDVIEETLVPFSLRSIGLSIGMLLSSELAFYQWSENLADYEPNAPHEFDSNKKFRLPLSVSWPLDKSCHILTTLLSNYLENHPTVLGGLGFAGNLLWDLCDLAIRMLLEFLEFRSSALRFLLPFILTVFVSHSSFQVFVRGQIHILSRDHFLGRIWICCKSLFCLGQAERRDGYNILYLYQSILLHSKESKVGASCNEFEWKTVTAEPEFWDEIRSGLVDKEAFIRKQSLCILKMSLQIIDEQYCYHVSESSLHRNSQKLGMSKRGKWAEEEAKSLGVGKICSLSNSHLSGLQSWTPFLLLYEMLEEYGTHLVEAAWNHQISLLLHHSIPRHSSSNTSTVVSETQMETSERIVHWLAVLWERGLCHENPQVRCLIMQSFLGIDWDGHGKSANLVPERFILGSLILALNDNAHHSDFGVNGVYSSKTIEGASKFLHEFCSHFGHRKRVQFIHSSASFIKQESFCRAGLMALSVCLASIACQPQLCEVSQQDMIELDSSERSFLCNNYSDLLDTLRLIIDSCKQHFNQNYRLKVCENVLEAAVSVVCACCVPWEKLAYFISTVPREFTDFGGSLRSKLQTWLSKCCNDCWRSNADITKTHILNSLCDFPQRFINYHNSPCCLIDFDDEDLESWESEAQRWTRFLFLSVTLEHQYKPIFEFLQNFGGKICRQLNHREWLPPKFLVLVLCLIQELWIFKEKLADSSIEAKSNIKSDMMGTFDHFNSTEAADVFEMFTHSFRFILEELVSFSKSSCSIFWSSPACVDIGLPGSIRGKLGGPCQRRLATSNTTDVLQAILSIKSVAHTSLWCLQFIKDESIHSALIYLWSFLWKVIASPFSDSEAGAEICLAAYEALVPTLNVLESSSSPILIDVIKTEDKLLVQEEEKLLLDSLVCGFLHNVNDLLDAKYLARSRRASLITWKWLCLNSLLSIPYSTSEMGFIQLCAMLIEDFSLPQLFYCICSLENAGVSSILPMLRSIRLVLGLIALGRLDSVRSCYTFLDNQLMNKLVHSSWILHVNCTKRRISSLAALLSSVVHCSMFGDERMHQSVNDVEGPLKWFIKNILDEGTKSPRTIRLAALHLTGLWLLNPKIIKYYIKELKLLSLHGSVAFDEDFEAELAENHDARVEVSLLAQSPDIELTKVFMNTELYARVSVAVLFSKLADFAEKARHMEDNDDCMASLQAGKSFLLELLDSVVNDQDLAKELYKKYSAIHRRKVRAWQMICTLSRFVDEEIVEKVTSSMHLCLYRNNLPAVRQYLETFAIHIYLNFPELVEKQLVGILRDYNMRPQALASYVFIAANIILHTIEEAVSLKHLSILLPPIVPLLTSHHHSLRCFTQLLIHRVLSKLKPAISSNNLESVAIEKRCFEDLERYLAENVDCVRVRAGMEGFLDMFDPKISISPAGIFAARDKAIEFECVPTSLMELVITFLNDVREDLRCTMRNNVATIKNEILAIEGSFHEMEVSQSLDQRLHSQVPRDLSWDFQKKFTLSKHEQRIDPSGRPVGNPRHRRLHQRVVRPPPPGKLEKEDQLLNQALQSRSSSLDRIQANRQHFLLVGSLLDRIPNLAGLARTCEVFRAAGLAVADASIIHDKQFQLISVTAEKWVPMIEVPVSSMKDFLKKKKRQGFAILGLEQTANSIPLDKYTFPKKTVLVLGREKEGIPVDIIHILDACVEIPQLGVVRSLNVHVSGAIALWEYTRQQRCNDGGFLKKK</sequence>
<keyword evidence="4" id="KW-0694">RNA-binding</keyword>
<dbReference type="InterPro" id="IPR029026">
    <property type="entry name" value="tRNA_m1G_MTases_N"/>
</dbReference>
<dbReference type="InterPro" id="IPR044748">
    <property type="entry name" value="Trm3/TARBP1_C"/>
</dbReference>
<dbReference type="GO" id="GO:0003723">
    <property type="term" value="F:RNA binding"/>
    <property type="evidence" value="ECO:0007669"/>
    <property type="project" value="UniProtKB-KW"/>
</dbReference>
<keyword evidence="5" id="KW-0007">Acetylation</keyword>
<dbReference type="InterPro" id="IPR045330">
    <property type="entry name" value="TRM3/TARBP1"/>
</dbReference>
<evidence type="ECO:0000256" key="11">
    <source>
        <dbReference type="SAM" id="MobiDB-lite"/>
    </source>
</evidence>
<dbReference type="CDD" id="cd18091">
    <property type="entry name" value="SpoU-like_TRM3-like"/>
    <property type="match status" value="1"/>
</dbReference>
<evidence type="ECO:0000313" key="13">
    <source>
        <dbReference type="EMBL" id="KAK9151105.1"/>
    </source>
</evidence>
<reference evidence="13 14" key="1">
    <citation type="submission" date="2024-01" db="EMBL/GenBank/DDBJ databases">
        <title>Genome assemblies of Stephania.</title>
        <authorList>
            <person name="Yang L."/>
        </authorList>
    </citation>
    <scope>NUCLEOTIDE SEQUENCE [LARGE SCALE GENOMIC DNA]</scope>
    <source>
        <strain evidence="13">YNDBR</strain>
        <tissue evidence="13">Leaf</tissue>
    </source>
</reference>
<keyword evidence="2" id="KW-0808">Transferase</keyword>
<comment type="caution">
    <text evidence="13">The sequence shown here is derived from an EMBL/GenBank/DDBJ whole genome shotgun (WGS) entry which is preliminary data.</text>
</comment>
<dbReference type="GO" id="GO:0030488">
    <property type="term" value="P:tRNA methylation"/>
    <property type="evidence" value="ECO:0007669"/>
    <property type="project" value="InterPro"/>
</dbReference>
<dbReference type="InterPro" id="IPR029028">
    <property type="entry name" value="Alpha/beta_knot_MTases"/>
</dbReference>
<keyword evidence="14" id="KW-1185">Reference proteome</keyword>
<dbReference type="FunFam" id="3.40.1280.10:FF:000010">
    <property type="entry name" value="probable methyltransferase TARBP1"/>
    <property type="match status" value="1"/>
</dbReference>
<evidence type="ECO:0000256" key="3">
    <source>
        <dbReference type="ARBA" id="ARBA00022691"/>
    </source>
</evidence>
<gene>
    <name evidence="13" type="ORF">Syun_009414</name>
</gene>
<dbReference type="InterPro" id="IPR001537">
    <property type="entry name" value="SpoU_MeTrfase"/>
</dbReference>
<feature type="region of interest" description="Disordered" evidence="11">
    <location>
        <begin position="1631"/>
        <end position="1663"/>
    </location>
</feature>
<comment type="function">
    <text evidence="7">S-adenosyl-L-methionine-dependent 2'-O-ribose methyltransferase that catalyzes the formation of 2'-O-methylguanosine at position 18 (Gm18) in a subset of tRNA. Selectively mediates Gm18 methylation of tRNAGln-TTG/CTG and tRNASer-TGA/GCT. Gm18 modification can enhance the stability of modified tRNAs.</text>
</comment>
<evidence type="ECO:0000259" key="12">
    <source>
        <dbReference type="Pfam" id="PF00588"/>
    </source>
</evidence>
<dbReference type="Proteomes" id="UP001420932">
    <property type="component" value="Unassembled WGS sequence"/>
</dbReference>
<evidence type="ECO:0000256" key="4">
    <source>
        <dbReference type="ARBA" id="ARBA00022884"/>
    </source>
</evidence>
<comment type="catalytic activity">
    <reaction evidence="6">
        <text>guanosine(18) in tRNA + S-adenosyl-L-methionine = 2'-O-methylguanosine(18) in tRNA + S-adenosyl-L-homocysteine + H(+)</text>
        <dbReference type="Rhea" id="RHEA:20077"/>
        <dbReference type="Rhea" id="RHEA-COMP:10190"/>
        <dbReference type="Rhea" id="RHEA-COMP:10192"/>
        <dbReference type="ChEBI" id="CHEBI:15378"/>
        <dbReference type="ChEBI" id="CHEBI:57856"/>
        <dbReference type="ChEBI" id="CHEBI:59789"/>
        <dbReference type="ChEBI" id="CHEBI:74269"/>
        <dbReference type="ChEBI" id="CHEBI:74445"/>
        <dbReference type="EC" id="2.1.1.34"/>
    </reaction>
    <physiologicalReaction direction="left-to-right" evidence="6">
        <dbReference type="Rhea" id="RHEA:20078"/>
    </physiologicalReaction>
</comment>
<dbReference type="PANTHER" id="PTHR12029:SF11">
    <property type="entry name" value="METHYLTRANSFERASE TARBP1-RELATED"/>
    <property type="match status" value="1"/>
</dbReference>
<evidence type="ECO:0000256" key="9">
    <source>
        <dbReference type="ARBA" id="ARBA00093636"/>
    </source>
</evidence>
<accession>A0AAP0PQU9</accession>
<dbReference type="GO" id="GO:0141100">
    <property type="term" value="F:tRNA (guanine(18)-2'-O)-methyltransferase activity"/>
    <property type="evidence" value="ECO:0007669"/>
    <property type="project" value="UniProtKB-EC"/>
</dbReference>
<evidence type="ECO:0000256" key="5">
    <source>
        <dbReference type="ARBA" id="ARBA00022990"/>
    </source>
</evidence>
<dbReference type="SUPFAM" id="SSF75217">
    <property type="entry name" value="alpha/beta knot"/>
    <property type="match status" value="1"/>
</dbReference>
<dbReference type="EMBL" id="JBBNAF010000004">
    <property type="protein sequence ID" value="KAK9151105.1"/>
    <property type="molecule type" value="Genomic_DNA"/>
</dbReference>
<evidence type="ECO:0000256" key="8">
    <source>
        <dbReference type="ARBA" id="ARBA00093594"/>
    </source>
</evidence>
<evidence type="ECO:0000256" key="10">
    <source>
        <dbReference type="ARBA" id="ARBA00093656"/>
    </source>
</evidence>
<dbReference type="Pfam" id="PF00588">
    <property type="entry name" value="SpoU_methylase"/>
    <property type="match status" value="1"/>
</dbReference>
<dbReference type="EC" id="2.1.1.34" evidence="8"/>
<keyword evidence="3" id="KW-0949">S-adenosyl-L-methionine</keyword>
<evidence type="ECO:0000256" key="7">
    <source>
        <dbReference type="ARBA" id="ARBA00093361"/>
    </source>
</evidence>
<protein>
    <recommendedName>
        <fullName evidence="9">tRNA (guanosine(18)-2'-O)-methyltransferase TARBP1</fullName>
        <ecNumber evidence="8">2.1.1.34</ecNumber>
    </recommendedName>
    <alternativeName>
        <fullName evidence="10">TAR RNA-binding protein 1</fullName>
    </alternativeName>
</protein>
<evidence type="ECO:0000256" key="2">
    <source>
        <dbReference type="ARBA" id="ARBA00022679"/>
    </source>
</evidence>
<proteinExistence type="predicted"/>
<name>A0AAP0PQU9_9MAGN</name>
<keyword evidence="1" id="KW-0489">Methyltransferase</keyword>
<organism evidence="13 14">
    <name type="scientific">Stephania yunnanensis</name>
    <dbReference type="NCBI Taxonomy" id="152371"/>
    <lineage>
        <taxon>Eukaryota</taxon>
        <taxon>Viridiplantae</taxon>
        <taxon>Streptophyta</taxon>
        <taxon>Embryophyta</taxon>
        <taxon>Tracheophyta</taxon>
        <taxon>Spermatophyta</taxon>
        <taxon>Magnoliopsida</taxon>
        <taxon>Ranunculales</taxon>
        <taxon>Menispermaceae</taxon>
        <taxon>Menispermoideae</taxon>
        <taxon>Cissampelideae</taxon>
        <taxon>Stephania</taxon>
    </lineage>
</organism>
<feature type="compositionally biased region" description="Basic residues" evidence="11">
    <location>
        <begin position="1644"/>
        <end position="1653"/>
    </location>
</feature>
<evidence type="ECO:0000313" key="14">
    <source>
        <dbReference type="Proteomes" id="UP001420932"/>
    </source>
</evidence>
<evidence type="ECO:0000256" key="1">
    <source>
        <dbReference type="ARBA" id="ARBA00022603"/>
    </source>
</evidence>
<evidence type="ECO:0000256" key="6">
    <source>
        <dbReference type="ARBA" id="ARBA00093266"/>
    </source>
</evidence>
<dbReference type="Gene3D" id="3.40.1280.10">
    <property type="match status" value="1"/>
</dbReference>
<feature type="domain" description="tRNA/rRNA methyltransferase SpoU type" evidence="12">
    <location>
        <begin position="1699"/>
        <end position="1832"/>
    </location>
</feature>
<dbReference type="PANTHER" id="PTHR12029">
    <property type="entry name" value="RNA METHYLTRANSFERASE"/>
    <property type="match status" value="1"/>
</dbReference>